<feature type="transmembrane region" description="Helical" evidence="10">
    <location>
        <begin position="6"/>
        <end position="26"/>
    </location>
</feature>
<dbReference type="InterPro" id="IPR005467">
    <property type="entry name" value="His_kinase_dom"/>
</dbReference>
<dbReference type="Pfam" id="PF00989">
    <property type="entry name" value="PAS"/>
    <property type="match status" value="1"/>
</dbReference>
<evidence type="ECO:0000256" key="6">
    <source>
        <dbReference type="ARBA" id="ARBA00022777"/>
    </source>
</evidence>
<evidence type="ECO:0000259" key="11">
    <source>
        <dbReference type="PROSITE" id="PS50109"/>
    </source>
</evidence>
<dbReference type="SUPFAM" id="SSF47384">
    <property type="entry name" value="Homodimeric domain of signal transducing histidine kinase"/>
    <property type="match status" value="1"/>
</dbReference>
<keyword evidence="10" id="KW-0812">Transmembrane</keyword>
<dbReference type="CDD" id="cd18773">
    <property type="entry name" value="PDC1_HK_sensor"/>
    <property type="match status" value="1"/>
</dbReference>
<evidence type="ECO:0000259" key="12">
    <source>
        <dbReference type="PROSITE" id="PS50110"/>
    </source>
</evidence>
<feature type="domain" description="PAC" evidence="13">
    <location>
        <begin position="380"/>
        <end position="430"/>
    </location>
</feature>
<dbReference type="InterPro" id="IPR003594">
    <property type="entry name" value="HATPase_dom"/>
</dbReference>
<dbReference type="PRINTS" id="PR00344">
    <property type="entry name" value="BCTRLSENSOR"/>
</dbReference>
<sequence>MRVYRVAIAFITLIVIQFLFFISVIIEEREQRFQEASTMAVRMAAITRSNTEDFFHRYLSIFDALKSVDAIRQQDSIQSNTLLQRLNTKYSEIVNFAAVKKDGFFFASGKPMGEDKIPNIKYFEFFQRIITGDEQVIMSPHMGPISKEIVSGVVVPLENEEEQINGLLGVSIKYQSLTKRWNDIITDSEIVMVVHDDKGEIIHIFSHLQMDDYSPFIKSPYDQIQKVELCEKTFVRSTSQHVNSGWRFSIFVPVYSGMIDLIASRKDLIFLLGFMLVTFFVLIIWSSQERKWISRLRTEQEKLQQNEEELRAIVDNSIDAIGVFKQGVHEFVNKAYLKTFGYHNVGDLIGEPILGLIAPNERKKISQFVSAKPEGQEASSNYHTKGVKRDGTIFDMDVNISQYGKIDNKKALVILRDVTERNALEEKLRQAQKMEAIGSLAGGIAHDFNNLLSPILGFSEMLLDDLPQDSLEYQNVQEIFNAGIRAGDLVRQILVFSRQSEHRMLPVQIQRILKEVLKLCRATIPTNIEISENIHKDCGAVMADPTQIHQVAMNLITNAFHAVEEKNGLIDITLKAITLNENELPASVLPPGKYIMLSVSDNGIGMSQNTIHKIFEPYFTTKEQGKGTGLGLAVVYGIIKEHGGEIKVYSELGKGTTFNIYLPLMEKYYEIADTEQMTRTVSGTESILLVDDEVSVAKFESRMLSRLGYQLTTKTNSVDALNAFKSNPDFFDLVISDMTMPHMTGDQLAKEILSIKPGMPIIICTGFSERIINQSWAENESIGVKGFLMKPIVKSDMAQMVRDVLDGT</sequence>
<dbReference type="Gene3D" id="1.10.287.130">
    <property type="match status" value="1"/>
</dbReference>
<keyword evidence="17" id="KW-1185">Reference proteome</keyword>
<evidence type="ECO:0000256" key="1">
    <source>
        <dbReference type="ARBA" id="ARBA00000085"/>
    </source>
</evidence>
<keyword evidence="6" id="KW-0418">Kinase</keyword>
<feature type="domain" description="Histidine kinase" evidence="11">
    <location>
        <begin position="443"/>
        <end position="666"/>
    </location>
</feature>
<evidence type="ECO:0000256" key="3">
    <source>
        <dbReference type="ARBA" id="ARBA00022553"/>
    </source>
</evidence>
<evidence type="ECO:0000313" key="14">
    <source>
        <dbReference type="EMBL" id="QBH14610.1"/>
    </source>
</evidence>
<dbReference type="Gene3D" id="3.40.50.2300">
    <property type="match status" value="1"/>
</dbReference>
<dbReference type="InterPro" id="IPR000700">
    <property type="entry name" value="PAS-assoc_C"/>
</dbReference>
<dbReference type="SUPFAM" id="SSF55785">
    <property type="entry name" value="PYP-like sensor domain (PAS domain)"/>
    <property type="match status" value="1"/>
</dbReference>
<dbReference type="InterPro" id="IPR001789">
    <property type="entry name" value="Sig_transdc_resp-reg_receiver"/>
</dbReference>
<keyword evidence="10" id="KW-1133">Transmembrane helix</keyword>
<dbReference type="AlphaFoldDB" id="A0A328F751"/>
<dbReference type="PROSITE" id="PS50113">
    <property type="entry name" value="PAC"/>
    <property type="match status" value="1"/>
</dbReference>
<dbReference type="EMBL" id="QLNI01000049">
    <property type="protein sequence ID" value="RAM00401.1"/>
    <property type="molecule type" value="Genomic_DNA"/>
</dbReference>
<dbReference type="Pfam" id="PF00512">
    <property type="entry name" value="HisKA"/>
    <property type="match status" value="1"/>
</dbReference>
<reference evidence="15 16" key="1">
    <citation type="submission" date="2018-06" db="EMBL/GenBank/DDBJ databases">
        <title>Complete Genome Sequence of Desulfobacter hydrogenophilus (DSM3380).</title>
        <authorList>
            <person name="Marietou A."/>
            <person name="Schreiber L."/>
            <person name="Marshall I."/>
            <person name="Jorgensen B."/>
        </authorList>
    </citation>
    <scope>NUCLEOTIDE SEQUENCE [LARGE SCALE GENOMIC DNA]</scope>
    <source>
        <strain evidence="15 16">DSM 3380</strain>
    </source>
</reference>
<dbReference type="InterPro" id="IPR000014">
    <property type="entry name" value="PAS"/>
</dbReference>
<reference evidence="14 17" key="2">
    <citation type="submission" date="2019-02" db="EMBL/GenBank/DDBJ databases">
        <title>Complete genome sequence of Desulfobacter hydrogenophilus AcRS1.</title>
        <authorList>
            <person name="Marietou A."/>
            <person name="Lund M.B."/>
            <person name="Marshall I.P.G."/>
            <person name="Schreiber L."/>
            <person name="Jorgensen B."/>
        </authorList>
    </citation>
    <scope>NUCLEOTIDE SEQUENCE [LARGE SCALE GENOMIC DNA]</scope>
    <source>
        <strain evidence="14 17">AcRS1</strain>
    </source>
</reference>
<keyword evidence="3 9" id="KW-0597">Phosphoprotein</keyword>
<protein>
    <recommendedName>
        <fullName evidence="2">histidine kinase</fullName>
        <ecNumber evidence="2">2.7.13.3</ecNumber>
    </recommendedName>
</protein>
<gene>
    <name evidence="15" type="ORF">DO021_19155</name>
    <name evidence="14" type="ORF">EYB58_17775</name>
</gene>
<name>A0A328F751_9BACT</name>
<evidence type="ECO:0000256" key="5">
    <source>
        <dbReference type="ARBA" id="ARBA00022741"/>
    </source>
</evidence>
<feature type="domain" description="Response regulatory" evidence="12">
    <location>
        <begin position="686"/>
        <end position="805"/>
    </location>
</feature>
<dbReference type="Proteomes" id="UP000293902">
    <property type="component" value="Chromosome"/>
</dbReference>
<dbReference type="CDD" id="cd00082">
    <property type="entry name" value="HisKA"/>
    <property type="match status" value="1"/>
</dbReference>
<dbReference type="InterPro" id="IPR013767">
    <property type="entry name" value="PAS_fold"/>
</dbReference>
<dbReference type="InterPro" id="IPR011006">
    <property type="entry name" value="CheY-like_superfamily"/>
</dbReference>
<evidence type="ECO:0000259" key="13">
    <source>
        <dbReference type="PROSITE" id="PS50113"/>
    </source>
</evidence>
<keyword evidence="8" id="KW-0902">Two-component regulatory system</keyword>
<evidence type="ECO:0000256" key="4">
    <source>
        <dbReference type="ARBA" id="ARBA00022679"/>
    </source>
</evidence>
<feature type="transmembrane region" description="Helical" evidence="10">
    <location>
        <begin position="268"/>
        <end position="287"/>
    </location>
</feature>
<dbReference type="Proteomes" id="UP000248798">
    <property type="component" value="Unassembled WGS sequence"/>
</dbReference>
<dbReference type="Gene3D" id="3.30.450.20">
    <property type="entry name" value="PAS domain"/>
    <property type="match status" value="2"/>
</dbReference>
<dbReference type="SMART" id="SM00448">
    <property type="entry name" value="REC"/>
    <property type="match status" value="1"/>
</dbReference>
<feature type="modified residue" description="4-aspartylphosphate" evidence="9">
    <location>
        <position position="737"/>
    </location>
</feature>
<dbReference type="PROSITE" id="PS50110">
    <property type="entry name" value="RESPONSE_REGULATORY"/>
    <property type="match status" value="1"/>
</dbReference>
<dbReference type="PANTHER" id="PTHR43065:SF42">
    <property type="entry name" value="TWO-COMPONENT SENSOR PPRA"/>
    <property type="match status" value="1"/>
</dbReference>
<dbReference type="RefSeq" id="WP_111959660.1">
    <property type="nucleotide sequence ID" value="NZ_CP036313.1"/>
</dbReference>
<dbReference type="PANTHER" id="PTHR43065">
    <property type="entry name" value="SENSOR HISTIDINE KINASE"/>
    <property type="match status" value="1"/>
</dbReference>
<dbReference type="Pfam" id="PF02518">
    <property type="entry name" value="HATPase_c"/>
    <property type="match status" value="1"/>
</dbReference>
<dbReference type="InterPro" id="IPR036890">
    <property type="entry name" value="HATPase_C_sf"/>
</dbReference>
<dbReference type="Gene3D" id="3.30.565.10">
    <property type="entry name" value="Histidine kinase-like ATPase, C-terminal domain"/>
    <property type="match status" value="1"/>
</dbReference>
<dbReference type="GO" id="GO:0000155">
    <property type="term" value="F:phosphorelay sensor kinase activity"/>
    <property type="evidence" value="ECO:0007669"/>
    <property type="project" value="InterPro"/>
</dbReference>
<organism evidence="15 16">
    <name type="scientific">Desulfobacter hydrogenophilus</name>
    <dbReference type="NCBI Taxonomy" id="2291"/>
    <lineage>
        <taxon>Bacteria</taxon>
        <taxon>Pseudomonadati</taxon>
        <taxon>Thermodesulfobacteriota</taxon>
        <taxon>Desulfobacteria</taxon>
        <taxon>Desulfobacterales</taxon>
        <taxon>Desulfobacteraceae</taxon>
        <taxon>Desulfobacter</taxon>
    </lineage>
</organism>
<dbReference type="InterPro" id="IPR035965">
    <property type="entry name" value="PAS-like_dom_sf"/>
</dbReference>
<dbReference type="SMART" id="SM00388">
    <property type="entry name" value="HisKA"/>
    <property type="match status" value="1"/>
</dbReference>
<dbReference type="InterPro" id="IPR003661">
    <property type="entry name" value="HisK_dim/P_dom"/>
</dbReference>
<evidence type="ECO:0000256" key="2">
    <source>
        <dbReference type="ARBA" id="ARBA00012438"/>
    </source>
</evidence>
<dbReference type="EMBL" id="CP036313">
    <property type="protein sequence ID" value="QBH14610.1"/>
    <property type="molecule type" value="Genomic_DNA"/>
</dbReference>
<evidence type="ECO:0000256" key="10">
    <source>
        <dbReference type="SAM" id="Phobius"/>
    </source>
</evidence>
<dbReference type="GO" id="GO:0005524">
    <property type="term" value="F:ATP binding"/>
    <property type="evidence" value="ECO:0007669"/>
    <property type="project" value="UniProtKB-KW"/>
</dbReference>
<comment type="catalytic activity">
    <reaction evidence="1">
        <text>ATP + protein L-histidine = ADP + protein N-phospho-L-histidine.</text>
        <dbReference type="EC" id="2.7.13.3"/>
    </reaction>
</comment>
<accession>A0A328F751</accession>
<dbReference type="NCBIfam" id="TIGR00229">
    <property type="entry name" value="sensory_box"/>
    <property type="match status" value="1"/>
</dbReference>
<dbReference type="GO" id="GO:0006355">
    <property type="term" value="P:regulation of DNA-templated transcription"/>
    <property type="evidence" value="ECO:0007669"/>
    <property type="project" value="InterPro"/>
</dbReference>
<dbReference type="CDD" id="cd00156">
    <property type="entry name" value="REC"/>
    <property type="match status" value="1"/>
</dbReference>
<dbReference type="SUPFAM" id="SSF55874">
    <property type="entry name" value="ATPase domain of HSP90 chaperone/DNA topoisomerase II/histidine kinase"/>
    <property type="match status" value="1"/>
</dbReference>
<proteinExistence type="predicted"/>
<dbReference type="InterPro" id="IPR036097">
    <property type="entry name" value="HisK_dim/P_sf"/>
</dbReference>
<dbReference type="SMART" id="SM00387">
    <property type="entry name" value="HATPase_c"/>
    <property type="match status" value="1"/>
</dbReference>
<evidence type="ECO:0000313" key="16">
    <source>
        <dbReference type="Proteomes" id="UP000248798"/>
    </source>
</evidence>
<keyword evidence="10" id="KW-0472">Membrane</keyword>
<dbReference type="PROSITE" id="PS50109">
    <property type="entry name" value="HIS_KIN"/>
    <property type="match status" value="1"/>
</dbReference>
<dbReference type="EC" id="2.7.13.3" evidence="2"/>
<keyword evidence="5" id="KW-0547">Nucleotide-binding</keyword>
<keyword evidence="4" id="KW-0808">Transferase</keyword>
<dbReference type="Pfam" id="PF00072">
    <property type="entry name" value="Response_reg"/>
    <property type="match status" value="1"/>
</dbReference>
<evidence type="ECO:0000256" key="9">
    <source>
        <dbReference type="PROSITE-ProRule" id="PRU00169"/>
    </source>
</evidence>
<dbReference type="SUPFAM" id="SSF52172">
    <property type="entry name" value="CheY-like"/>
    <property type="match status" value="1"/>
</dbReference>
<dbReference type="InterPro" id="IPR004358">
    <property type="entry name" value="Sig_transdc_His_kin-like_C"/>
</dbReference>
<evidence type="ECO:0000313" key="17">
    <source>
        <dbReference type="Proteomes" id="UP000293902"/>
    </source>
</evidence>
<keyword evidence="7" id="KW-0067">ATP-binding</keyword>
<dbReference type="OrthoDB" id="5487437at2"/>
<evidence type="ECO:0000256" key="8">
    <source>
        <dbReference type="ARBA" id="ARBA00023012"/>
    </source>
</evidence>
<evidence type="ECO:0000256" key="7">
    <source>
        <dbReference type="ARBA" id="ARBA00022840"/>
    </source>
</evidence>
<evidence type="ECO:0000313" key="15">
    <source>
        <dbReference type="EMBL" id="RAM00401.1"/>
    </source>
</evidence>